<name>A0ABD6D9A7_9EURY</name>
<gene>
    <name evidence="1" type="ORF">ACFSBW_13265</name>
</gene>
<keyword evidence="2" id="KW-1185">Reference proteome</keyword>
<accession>A0ABD6D9A7</accession>
<proteinExistence type="predicted"/>
<dbReference type="InterPro" id="IPR008554">
    <property type="entry name" value="Glutaredoxin-like"/>
</dbReference>
<dbReference type="SUPFAM" id="SSF52833">
    <property type="entry name" value="Thioredoxin-like"/>
    <property type="match status" value="1"/>
</dbReference>
<organism evidence="1 2">
    <name type="scientific">Halohasta litorea</name>
    <dbReference type="NCBI Taxonomy" id="869891"/>
    <lineage>
        <taxon>Archaea</taxon>
        <taxon>Methanobacteriati</taxon>
        <taxon>Methanobacteriota</taxon>
        <taxon>Stenosarchaea group</taxon>
        <taxon>Halobacteria</taxon>
        <taxon>Halobacteriales</taxon>
        <taxon>Haloferacaceae</taxon>
        <taxon>Halohasta</taxon>
    </lineage>
</organism>
<sequence length="84" mass="9545">MAIPVEVKIYSRADCHLCEEAKATIEAVAEEVDTPVTIKEVDVDEDETLRAEYGERVPYVFVDGWPAFKYEVDADGLRRQLENP</sequence>
<dbReference type="AlphaFoldDB" id="A0ABD6D9A7"/>
<dbReference type="Pfam" id="PF05768">
    <property type="entry name" value="Glrx-like"/>
    <property type="match status" value="1"/>
</dbReference>
<evidence type="ECO:0000313" key="1">
    <source>
        <dbReference type="EMBL" id="MFD1642844.1"/>
    </source>
</evidence>
<reference evidence="1 2" key="1">
    <citation type="journal article" date="2019" name="Int. J. Syst. Evol. Microbiol.">
        <title>The Global Catalogue of Microorganisms (GCM) 10K type strain sequencing project: providing services to taxonomists for standard genome sequencing and annotation.</title>
        <authorList>
            <consortium name="The Broad Institute Genomics Platform"/>
            <consortium name="The Broad Institute Genome Sequencing Center for Infectious Disease"/>
            <person name="Wu L."/>
            <person name="Ma J."/>
        </authorList>
    </citation>
    <scope>NUCLEOTIDE SEQUENCE [LARGE SCALE GENOMIC DNA]</scope>
    <source>
        <strain evidence="1 2">CGMCC 1.10593</strain>
    </source>
</reference>
<dbReference type="Proteomes" id="UP001597052">
    <property type="component" value="Unassembled WGS sequence"/>
</dbReference>
<evidence type="ECO:0000313" key="2">
    <source>
        <dbReference type="Proteomes" id="UP001597052"/>
    </source>
</evidence>
<protein>
    <submittedName>
        <fullName evidence="1">Glutaredoxin family protein</fullName>
    </submittedName>
</protein>
<dbReference type="RefSeq" id="WP_256396241.1">
    <property type="nucleotide sequence ID" value="NZ_JANHDJ010000003.1"/>
</dbReference>
<comment type="caution">
    <text evidence="1">The sequence shown here is derived from an EMBL/GenBank/DDBJ whole genome shotgun (WGS) entry which is preliminary data.</text>
</comment>
<dbReference type="EMBL" id="JBHUDM010000003">
    <property type="protein sequence ID" value="MFD1642844.1"/>
    <property type="molecule type" value="Genomic_DNA"/>
</dbReference>
<dbReference type="Gene3D" id="3.40.30.10">
    <property type="entry name" value="Glutaredoxin"/>
    <property type="match status" value="1"/>
</dbReference>
<dbReference type="InterPro" id="IPR036249">
    <property type="entry name" value="Thioredoxin-like_sf"/>
</dbReference>